<dbReference type="OrthoDB" id="599464at2"/>
<organism evidence="1 2">
    <name type="scientific">Flavobacterium aquatile LMG 4008 = ATCC 11947</name>
    <dbReference type="NCBI Taxonomy" id="1453498"/>
    <lineage>
        <taxon>Bacteria</taxon>
        <taxon>Pseudomonadati</taxon>
        <taxon>Bacteroidota</taxon>
        <taxon>Flavobacteriia</taxon>
        <taxon>Flavobacteriales</taxon>
        <taxon>Flavobacteriaceae</taxon>
        <taxon>Flavobacterium</taxon>
    </lineage>
</organism>
<dbReference type="eggNOG" id="COG2304">
    <property type="taxonomic scope" value="Bacteria"/>
</dbReference>
<dbReference type="Gene3D" id="2.60.40.10">
    <property type="entry name" value="Immunoglobulins"/>
    <property type="match status" value="1"/>
</dbReference>
<proteinExistence type="predicted"/>
<evidence type="ECO:0000313" key="1">
    <source>
        <dbReference type="EMBL" id="KGD67001.1"/>
    </source>
</evidence>
<name>A0A095SQR8_9FLAO</name>
<reference evidence="1 2" key="1">
    <citation type="submission" date="2014-09" db="EMBL/GenBank/DDBJ databases">
        <title>Whole Genome Shotgun of Flavobacterium aquatile LMG 4008.</title>
        <authorList>
            <person name="Gale A.N."/>
            <person name="Pipes S.E."/>
            <person name="Newman J.D."/>
        </authorList>
    </citation>
    <scope>NUCLEOTIDE SEQUENCE [LARGE SCALE GENOMIC DNA]</scope>
    <source>
        <strain evidence="1 2">LMG 4008</strain>
    </source>
</reference>
<accession>A0A095SQR8</accession>
<protein>
    <recommendedName>
        <fullName evidence="3">Gliding motility-associated C-terminal domain-containing protein</fullName>
    </recommendedName>
</protein>
<gene>
    <name evidence="1" type="ORF">LG45_16440</name>
</gene>
<evidence type="ECO:0008006" key="3">
    <source>
        <dbReference type="Google" id="ProtNLM"/>
    </source>
</evidence>
<feature type="non-terminal residue" evidence="1">
    <location>
        <position position="1"/>
    </location>
</feature>
<dbReference type="Proteomes" id="UP000029554">
    <property type="component" value="Unassembled WGS sequence"/>
</dbReference>
<dbReference type="STRING" id="1453498.LG45_16440"/>
<dbReference type="RefSeq" id="WP_035129146.1">
    <property type="nucleotide sequence ID" value="NZ_JRHH01000006.1"/>
</dbReference>
<dbReference type="Pfam" id="PF13585">
    <property type="entry name" value="CHU_C"/>
    <property type="match status" value="1"/>
</dbReference>
<comment type="caution">
    <text evidence="1">The sequence shown here is derived from an EMBL/GenBank/DDBJ whole genome shotgun (WGS) entry which is preliminary data.</text>
</comment>
<dbReference type="InterPro" id="IPR013783">
    <property type="entry name" value="Ig-like_fold"/>
</dbReference>
<sequence>TVQDTTAPVLTSTLDAVINVNCDAIPNMPVVTFSDACSSASDITITSTETPSEVSEDGSYTIIRTWTASDSCNNQSTVSQTVNVTISNYFRTIVKDSVCSVNQGLIIDIADEINTQYPGVVSSNGTYTDVSNSGALNESTGEFTPLNLADGDYIIRYENNDPECPRIVEITLKVRRDACTVLDCVTLVVHNAFSPDGDGINENFIIDNITDPCYVENKVEIYNRWGVLVFEVQNYNNVDRVFKGYSNGRTTVNESSGLPAGTYFYVLKYKTIEGNYSSETGHLYLGRSN</sequence>
<keyword evidence="2" id="KW-1185">Reference proteome</keyword>
<dbReference type="EMBL" id="JRHH01000006">
    <property type="protein sequence ID" value="KGD67001.1"/>
    <property type="molecule type" value="Genomic_DNA"/>
</dbReference>
<evidence type="ECO:0000313" key="2">
    <source>
        <dbReference type="Proteomes" id="UP000029554"/>
    </source>
</evidence>
<dbReference type="AlphaFoldDB" id="A0A095SQR8"/>